<evidence type="ECO:0000256" key="4">
    <source>
        <dbReference type="ARBA" id="ARBA00022777"/>
    </source>
</evidence>
<evidence type="ECO:0000256" key="7">
    <source>
        <dbReference type="PIRSR" id="PIRSR630616-2"/>
    </source>
</evidence>
<dbReference type="GO" id="GO:0005524">
    <property type="term" value="F:ATP binding"/>
    <property type="evidence" value="ECO:0007669"/>
    <property type="project" value="UniProtKB-KW"/>
</dbReference>
<dbReference type="Pfam" id="PF02026">
    <property type="entry name" value="RyR"/>
    <property type="match status" value="2"/>
</dbReference>
<reference evidence="10 11" key="1">
    <citation type="submission" date="2018-08" db="EMBL/GenBank/DDBJ databases">
        <title>Aphanomyces genome sequencing and annotation.</title>
        <authorList>
            <person name="Minardi D."/>
            <person name="Oidtmann B."/>
            <person name="Van Der Giezen M."/>
            <person name="Studholme D.J."/>
        </authorList>
    </citation>
    <scope>NUCLEOTIDE SEQUENCE [LARGE SCALE GENOMIC DNA]</scope>
    <source>
        <strain evidence="10 11">NJM0002</strain>
    </source>
</reference>
<feature type="domain" description="Protein kinase" evidence="9">
    <location>
        <begin position="1"/>
        <end position="184"/>
    </location>
</feature>
<dbReference type="GO" id="GO:0004674">
    <property type="term" value="F:protein serine/threonine kinase activity"/>
    <property type="evidence" value="ECO:0007669"/>
    <property type="project" value="UniProtKB-KW"/>
</dbReference>
<proteinExistence type="predicted"/>
<keyword evidence="3 7" id="KW-0547">Nucleotide-binding</keyword>
<feature type="active site" description="Proton acceptor" evidence="6">
    <location>
        <position position="39"/>
    </location>
</feature>
<dbReference type="Pfam" id="PF00612">
    <property type="entry name" value="IQ"/>
    <property type="match status" value="1"/>
</dbReference>
<dbReference type="Proteomes" id="UP000285060">
    <property type="component" value="Unassembled WGS sequence"/>
</dbReference>
<keyword evidence="5 7" id="KW-0067">ATP-binding</keyword>
<evidence type="ECO:0000313" key="10">
    <source>
        <dbReference type="EMBL" id="RHY33085.1"/>
    </source>
</evidence>
<dbReference type="SUPFAM" id="SSF56112">
    <property type="entry name" value="Protein kinase-like (PK-like)"/>
    <property type="match status" value="1"/>
</dbReference>
<evidence type="ECO:0000256" key="1">
    <source>
        <dbReference type="ARBA" id="ARBA00022527"/>
    </source>
</evidence>
<keyword evidence="11" id="KW-1185">Reference proteome</keyword>
<dbReference type="Pfam" id="PF00069">
    <property type="entry name" value="Pkinase"/>
    <property type="match status" value="1"/>
</dbReference>
<dbReference type="InterPro" id="IPR030616">
    <property type="entry name" value="Aur-like"/>
</dbReference>
<comment type="caution">
    <text evidence="10">The sequence shown here is derived from an EMBL/GenBank/DDBJ whole genome shotgun (WGS) entry which is preliminary data.</text>
</comment>
<dbReference type="VEuPathDB" id="FungiDB:H310_08062"/>
<dbReference type="PANTHER" id="PTHR24350">
    <property type="entry name" value="SERINE/THREONINE-PROTEIN KINASE IAL-RELATED"/>
    <property type="match status" value="1"/>
</dbReference>
<dbReference type="InterPro" id="IPR008271">
    <property type="entry name" value="Ser/Thr_kinase_AS"/>
</dbReference>
<dbReference type="AlphaFoldDB" id="A0A3R6W1R2"/>
<dbReference type="PROSITE" id="PS50096">
    <property type="entry name" value="IQ"/>
    <property type="match status" value="1"/>
</dbReference>
<dbReference type="EMBL" id="QUSY01000095">
    <property type="protein sequence ID" value="RHY33085.1"/>
    <property type="molecule type" value="Genomic_DNA"/>
</dbReference>
<evidence type="ECO:0000259" key="9">
    <source>
        <dbReference type="PROSITE" id="PS50011"/>
    </source>
</evidence>
<dbReference type="SMART" id="SM00220">
    <property type="entry name" value="S_TKc"/>
    <property type="match status" value="1"/>
</dbReference>
<dbReference type="InterPro" id="IPR000048">
    <property type="entry name" value="IQ_motif_EF-hand-BS"/>
</dbReference>
<dbReference type="VEuPathDB" id="FungiDB:H310_08063"/>
<evidence type="ECO:0000256" key="5">
    <source>
        <dbReference type="ARBA" id="ARBA00022840"/>
    </source>
</evidence>
<evidence type="ECO:0000256" key="3">
    <source>
        <dbReference type="ARBA" id="ARBA00022741"/>
    </source>
</evidence>
<evidence type="ECO:0000256" key="2">
    <source>
        <dbReference type="ARBA" id="ARBA00022679"/>
    </source>
</evidence>
<organism evidence="10 11">
    <name type="scientific">Aphanomyces invadans</name>
    <dbReference type="NCBI Taxonomy" id="157072"/>
    <lineage>
        <taxon>Eukaryota</taxon>
        <taxon>Sar</taxon>
        <taxon>Stramenopiles</taxon>
        <taxon>Oomycota</taxon>
        <taxon>Saprolegniomycetes</taxon>
        <taxon>Saprolegniales</taxon>
        <taxon>Verrucalvaceae</taxon>
        <taxon>Aphanomyces</taxon>
    </lineage>
</organism>
<keyword evidence="4" id="KW-0418">Kinase</keyword>
<dbReference type="Gene3D" id="1.10.510.10">
    <property type="entry name" value="Transferase(Phosphotransferase) domain 1"/>
    <property type="match status" value="1"/>
</dbReference>
<keyword evidence="1" id="KW-0723">Serine/threonine-protein kinase</keyword>
<name>A0A3R6W1R2_9STRA</name>
<feature type="binding site" evidence="7">
    <location>
        <position position="58"/>
    </location>
    <ligand>
        <name>ATP</name>
        <dbReference type="ChEBI" id="CHEBI:30616"/>
    </ligand>
</feature>
<gene>
    <name evidence="10" type="ORF">DYB32_001895</name>
</gene>
<accession>A0A3R6W1R2</accession>
<protein>
    <recommendedName>
        <fullName evidence="9">Protein kinase domain-containing protein</fullName>
    </recommendedName>
</protein>
<dbReference type="InterPro" id="IPR011009">
    <property type="entry name" value="Kinase-like_dom_sf"/>
</dbReference>
<dbReference type="Gene3D" id="6.20.350.10">
    <property type="match status" value="2"/>
</dbReference>
<feature type="cross-link" description="Glycyl lysine isopeptide (Lys-Gly) (interchain with G-Cter in SUMO2)" evidence="8">
    <location>
        <position position="41"/>
    </location>
</feature>
<sequence length="797" mass="89752">MTCSFTTKQHMVDADFKRLMRCATIGLKYLHSHHLVHRDIKPDNILMTDDFSECKLADLGVAHWFEPAPTSVGIQKQDCSIDPRLVNLSTYEFLSPEAISGDAYSGFAADVWALGVTLYAVVVGKLPFQADSVLALFDQIAEKPVEFPPTVALSVDVRDLITRMLVKDPARRMTVDEVLAHPYRRGCGWFLTSPVKLVVDDDDVHAAVSPLQAKFDVMRRASPVDQMSMLTTVECPGGSAPVSPPAFTTARHRPHPIDIASIALPPVLASELPTLAQQLHFQWCFDKVLAGWSYGPHRNDDLKLHPLLKPFWELDDGAQTRNRVSYVPASLARIALPGELVVLGDLLAENDHEVWATEYVRNGWTHGPMYNPDTKQHPALVAYTDLPETTRDSTRLGALNIIKSLAADVVAALKGGHVRWHHDGSDSALIDPAVVWTALDLLLLDPCCNLYLFPPNLYPTLKLKALLHSPPDHTKHRFFHVMHVLHEIWTRTGSAMTECVERFAPLLFRDGVSAVRSISHMEGMHAAKRCFAVVLLHIDFMSRDDATEVFDALIQDTVHAVLFPEPREQVVSLLPPSERESAALDPTQEQPFQETLTVVRDRNELAAVKLQALVRGWLCRRWSVLALLFRPNWSVPRPGDDFRQLPTHPCRRLYLALTKQVLLWPVDKLQREKAHVKARLKSFDKQFQLAHGRRPSSVAEKESLRQFYELYHFLGLIMDYQITDAADPSNECVDGTAVLHVMDGGCRVRGRVVEMSRERLEAKKARLHMRLVLFERHFELCCNEPVWQQVGTATSTC</sequence>
<dbReference type="InterPro" id="IPR003032">
    <property type="entry name" value="Ryanodine_rcpt"/>
</dbReference>
<dbReference type="InterPro" id="IPR000719">
    <property type="entry name" value="Prot_kinase_dom"/>
</dbReference>
<dbReference type="PROSITE" id="PS50011">
    <property type="entry name" value="PROTEIN_KINASE_DOM"/>
    <property type="match status" value="1"/>
</dbReference>
<evidence type="ECO:0000256" key="6">
    <source>
        <dbReference type="PIRSR" id="PIRSR630616-1"/>
    </source>
</evidence>
<keyword evidence="2" id="KW-0808">Transferase</keyword>
<evidence type="ECO:0000313" key="11">
    <source>
        <dbReference type="Proteomes" id="UP000285060"/>
    </source>
</evidence>
<evidence type="ECO:0000256" key="8">
    <source>
        <dbReference type="PIRSR" id="PIRSR630616-3"/>
    </source>
</evidence>
<dbReference type="PROSITE" id="PS00108">
    <property type="entry name" value="PROTEIN_KINASE_ST"/>
    <property type="match status" value="1"/>
</dbReference>